<evidence type="ECO:0000313" key="2">
    <source>
        <dbReference type="EMBL" id="TGY91800.1"/>
    </source>
</evidence>
<comment type="caution">
    <text evidence="2">The sequence shown here is derived from an EMBL/GenBank/DDBJ whole genome shotgun (WGS) entry which is preliminary data.</text>
</comment>
<dbReference type="Gene3D" id="3.40.50.10610">
    <property type="entry name" value="ABC-type transport auxiliary lipoprotein component"/>
    <property type="match status" value="1"/>
</dbReference>
<reference evidence="2 3" key="1">
    <citation type="journal article" date="2013" name="Int. J. Syst. Evol. Microbiol.">
        <title>Marinicauda pacifica gen. nov., sp. nov., a prosthecate alphaproteobacterium of the family Hyphomonadaceae isolated from deep seawater.</title>
        <authorList>
            <person name="Zhang X.Y."/>
            <person name="Li G.W."/>
            <person name="Wang C.S."/>
            <person name="Zhang Y.J."/>
            <person name="Xu X.W."/>
            <person name="Li H."/>
            <person name="Liu A."/>
            <person name="Liu C."/>
            <person name="Xie B.B."/>
            <person name="Qin Q.L."/>
            <person name="Xu Z."/>
            <person name="Chen X.L."/>
            <person name="Zhou B.C."/>
            <person name="Zhang Y.Z."/>
        </authorList>
    </citation>
    <scope>NUCLEOTIDE SEQUENCE [LARGE SCALE GENOMIC DNA]</scope>
    <source>
        <strain evidence="2 3">P-1 km-3</strain>
    </source>
</reference>
<dbReference type="Pfam" id="PF03886">
    <property type="entry name" value="ABC_trans_aux"/>
    <property type="match status" value="1"/>
</dbReference>
<gene>
    <name evidence="2" type="ORF">E5162_13045</name>
</gene>
<dbReference type="EMBL" id="SRXV01000004">
    <property type="protein sequence ID" value="TGY91800.1"/>
    <property type="molecule type" value="Genomic_DNA"/>
</dbReference>
<keyword evidence="3" id="KW-1185">Reference proteome</keyword>
<name>A0A4S2H7L1_9PROT</name>
<dbReference type="Proteomes" id="UP000305451">
    <property type="component" value="Unassembled WGS sequence"/>
</dbReference>
<accession>A0A4S2H7L1</accession>
<evidence type="ECO:0000313" key="3">
    <source>
        <dbReference type="Proteomes" id="UP000305451"/>
    </source>
</evidence>
<organism evidence="2 3">
    <name type="scientific">Marinicauda pacifica</name>
    <dbReference type="NCBI Taxonomy" id="1133559"/>
    <lineage>
        <taxon>Bacteria</taxon>
        <taxon>Pseudomonadati</taxon>
        <taxon>Pseudomonadota</taxon>
        <taxon>Alphaproteobacteria</taxon>
        <taxon>Maricaulales</taxon>
        <taxon>Maricaulaceae</taxon>
        <taxon>Marinicauda</taxon>
    </lineage>
</organism>
<feature type="domain" description="ABC-type transport auxiliary lipoprotein component" evidence="1">
    <location>
        <begin position="38"/>
        <end position="201"/>
    </location>
</feature>
<dbReference type="SUPFAM" id="SSF159594">
    <property type="entry name" value="XCC0632-like"/>
    <property type="match status" value="1"/>
</dbReference>
<evidence type="ECO:0000259" key="1">
    <source>
        <dbReference type="Pfam" id="PF03886"/>
    </source>
</evidence>
<dbReference type="InterPro" id="IPR005586">
    <property type="entry name" value="ABC_trans_aux"/>
</dbReference>
<protein>
    <recommendedName>
        <fullName evidence="1">ABC-type transport auxiliary lipoprotein component domain-containing protein</fullName>
    </recommendedName>
</protein>
<proteinExistence type="predicted"/>
<dbReference type="AlphaFoldDB" id="A0A4S2H7L1"/>
<sequence>MTSNMLTRLGRAAGAGLSLLLVSGCIQLLPDSQPANIYRLGHEATPSAETAEVGEVILIERPGAPRALAGNRIATVGSDGELAYISGANWISPAPDLLQELLLDTVDRELPGYLATRPGDGVSSRFTLRVDMRHFEAVYDEGQGRAPQARVTLRARLVDSDTHSMVGVTTVSGSARAGANRQTEIVEAFSQAAGAAAAELAQWTRAHLSRLEDEAGPQG</sequence>